<proteinExistence type="predicted"/>
<organism evidence="1 2">
    <name type="scientific">Pseudochryseolinea flava</name>
    <dbReference type="NCBI Taxonomy" id="2059302"/>
    <lineage>
        <taxon>Bacteria</taxon>
        <taxon>Pseudomonadati</taxon>
        <taxon>Bacteroidota</taxon>
        <taxon>Cytophagia</taxon>
        <taxon>Cytophagales</taxon>
        <taxon>Fulvivirgaceae</taxon>
        <taxon>Pseudochryseolinea</taxon>
    </lineage>
</organism>
<keyword evidence="1" id="KW-0449">Lipoprotein</keyword>
<gene>
    <name evidence="1" type="ORF">DQQ10_00750</name>
</gene>
<evidence type="ECO:0000313" key="2">
    <source>
        <dbReference type="Proteomes" id="UP000251889"/>
    </source>
</evidence>
<evidence type="ECO:0000313" key="1">
    <source>
        <dbReference type="EMBL" id="RAW02671.1"/>
    </source>
</evidence>
<sequence>MRNLLIISLMMLCMSCDDARVFEQYHDFDEEQWKMAEKPKFDFVIDDPSMRYNVYSNVRNSVSYPWSRFFMNYTLQDSTGAVLKQNLLNEFLFHAKSGEPFGNSGLGDIFDHQFLLLKDFQFPYKGKFTVEYQHYMRTDSLEGILAVGLRVERATK</sequence>
<comment type="caution">
    <text evidence="1">The sequence shown here is derived from an EMBL/GenBank/DDBJ whole genome shotgun (WGS) entry which is preliminary data.</text>
</comment>
<dbReference type="EMBL" id="QMFY01000001">
    <property type="protein sequence ID" value="RAW02671.1"/>
    <property type="molecule type" value="Genomic_DNA"/>
</dbReference>
<protein>
    <submittedName>
        <fullName evidence="1">Gliding motility lipoprotein GldH</fullName>
    </submittedName>
</protein>
<keyword evidence="2" id="KW-1185">Reference proteome</keyword>
<dbReference type="NCBIfam" id="TIGR03511">
    <property type="entry name" value="GldH_lipo"/>
    <property type="match status" value="1"/>
</dbReference>
<reference evidence="1 2" key="1">
    <citation type="submission" date="2018-06" db="EMBL/GenBank/DDBJ databases">
        <title>Chryseolinea flavus sp. nov., a member of the phylum Bacteroidetes isolated from soil.</title>
        <authorList>
            <person name="Li Y."/>
            <person name="Wang J."/>
        </authorList>
    </citation>
    <scope>NUCLEOTIDE SEQUENCE [LARGE SCALE GENOMIC DNA]</scope>
    <source>
        <strain evidence="1 2">SDU1-6</strain>
    </source>
</reference>
<dbReference type="Pfam" id="PF14109">
    <property type="entry name" value="GldH_lipo"/>
    <property type="match status" value="1"/>
</dbReference>
<name>A0A364Y6I7_9BACT</name>
<dbReference type="RefSeq" id="WP_112744888.1">
    <property type="nucleotide sequence ID" value="NZ_QMFY01000001.1"/>
</dbReference>
<dbReference type="InterPro" id="IPR020018">
    <property type="entry name" value="Motility-assoc_lipoprot_GldH"/>
</dbReference>
<dbReference type="Proteomes" id="UP000251889">
    <property type="component" value="Unassembled WGS sequence"/>
</dbReference>
<dbReference type="OrthoDB" id="982482at2"/>
<dbReference type="AlphaFoldDB" id="A0A364Y6I7"/>
<accession>A0A364Y6I7</accession>